<dbReference type="Pfam" id="PF04235">
    <property type="entry name" value="DUF418"/>
    <property type="match status" value="1"/>
</dbReference>
<keyword evidence="1" id="KW-1133">Transmembrane helix</keyword>
<dbReference type="RefSeq" id="WP_185101512.1">
    <property type="nucleotide sequence ID" value="NZ_JACHMI010000001.1"/>
</dbReference>
<evidence type="ECO:0000313" key="4">
    <source>
        <dbReference type="Proteomes" id="UP000565579"/>
    </source>
</evidence>
<proteinExistence type="predicted"/>
<feature type="transmembrane region" description="Helical" evidence="1">
    <location>
        <begin position="318"/>
        <end position="337"/>
    </location>
</feature>
<feature type="transmembrane region" description="Helical" evidence="1">
    <location>
        <begin position="241"/>
        <end position="263"/>
    </location>
</feature>
<dbReference type="AlphaFoldDB" id="A0A7X0NNK8"/>
<accession>A0A7X0NNK8</accession>
<feature type="transmembrane region" description="Helical" evidence="1">
    <location>
        <begin position="198"/>
        <end position="220"/>
    </location>
</feature>
<dbReference type="InterPro" id="IPR007349">
    <property type="entry name" value="DUF418"/>
</dbReference>
<feature type="transmembrane region" description="Helical" evidence="1">
    <location>
        <begin position="107"/>
        <end position="138"/>
    </location>
</feature>
<keyword evidence="4" id="KW-1185">Reference proteome</keyword>
<dbReference type="PANTHER" id="PTHR30590">
    <property type="entry name" value="INNER MEMBRANE PROTEIN"/>
    <property type="match status" value="1"/>
</dbReference>
<name>A0A7X0NNK8_9ACTN</name>
<gene>
    <name evidence="3" type="ORF">HD593_001555</name>
</gene>
<dbReference type="Proteomes" id="UP000565579">
    <property type="component" value="Unassembled WGS sequence"/>
</dbReference>
<keyword evidence="1" id="KW-0812">Transmembrane</keyword>
<dbReference type="EMBL" id="JACHMI010000001">
    <property type="protein sequence ID" value="MBB6546760.1"/>
    <property type="molecule type" value="Genomic_DNA"/>
</dbReference>
<feature type="domain" description="DUF418" evidence="2">
    <location>
        <begin position="220"/>
        <end position="385"/>
    </location>
</feature>
<feature type="transmembrane region" description="Helical" evidence="1">
    <location>
        <begin position="145"/>
        <end position="167"/>
    </location>
</feature>
<reference evidence="3 4" key="1">
    <citation type="submission" date="2020-08" db="EMBL/GenBank/DDBJ databases">
        <title>Sequencing the genomes of 1000 actinobacteria strains.</title>
        <authorList>
            <person name="Klenk H.-P."/>
        </authorList>
    </citation>
    <scope>NUCLEOTIDE SEQUENCE [LARGE SCALE GENOMIC DNA]</scope>
    <source>
        <strain evidence="3 4">DSM 43768</strain>
    </source>
</reference>
<evidence type="ECO:0000259" key="2">
    <source>
        <dbReference type="Pfam" id="PF04235"/>
    </source>
</evidence>
<dbReference type="PANTHER" id="PTHR30590:SF2">
    <property type="entry name" value="INNER MEMBRANE PROTEIN"/>
    <property type="match status" value="1"/>
</dbReference>
<dbReference type="InterPro" id="IPR052529">
    <property type="entry name" value="Bact_Transport_Assoc"/>
</dbReference>
<protein>
    <submittedName>
        <fullName evidence="3">Putative membrane protein YeiB</fullName>
    </submittedName>
</protein>
<feature type="transmembrane region" description="Helical" evidence="1">
    <location>
        <begin position="343"/>
        <end position="363"/>
    </location>
</feature>
<organism evidence="3 4">
    <name type="scientific">Nonomuraea rubra</name>
    <dbReference type="NCBI Taxonomy" id="46180"/>
    <lineage>
        <taxon>Bacteria</taxon>
        <taxon>Bacillati</taxon>
        <taxon>Actinomycetota</taxon>
        <taxon>Actinomycetes</taxon>
        <taxon>Streptosporangiales</taxon>
        <taxon>Streptosporangiaceae</taxon>
        <taxon>Nonomuraea</taxon>
    </lineage>
</organism>
<keyword evidence="1" id="KW-0472">Membrane</keyword>
<sequence length="385" mass="41446">MTTLNEAPARPRATAGRALAPDLARGAMLLAIAFAHAPLFLTDVRRGPAVLNAITDVFHFLFVNNHARPMFAFLFGYALVQLLNRQLDRSGGDWVAARKLLRRRGWWLVAIGLVHVALLVPIDILAIYGFASVVLVGLLRRRDAALLWTAGLTFVPATAIVGVGMWFPMSQGISTLTKGSIAATGQDFWTMAAERLTVWPFGLVVGGLAVVPGIVLGMWAARRGYLEEPERHRPFLVRATVITISGSVAGSLPAALIQAGVWADPSSAAVWAAVLAQPLTGYAGGIGMAALVALVAIRAGRRRNRLTTMVEALGQRSMSLYLFQSIAFLVIFYPYGLGLQDDLGLAGATLVAIGTWVVSLLLADLMRRVGYRGPAEILLRRLAYR</sequence>
<feature type="transmembrane region" description="Helical" evidence="1">
    <location>
        <begin position="269"/>
        <end position="297"/>
    </location>
</feature>
<evidence type="ECO:0000256" key="1">
    <source>
        <dbReference type="SAM" id="Phobius"/>
    </source>
</evidence>
<evidence type="ECO:0000313" key="3">
    <source>
        <dbReference type="EMBL" id="MBB6546760.1"/>
    </source>
</evidence>
<comment type="caution">
    <text evidence="3">The sequence shown here is derived from an EMBL/GenBank/DDBJ whole genome shotgun (WGS) entry which is preliminary data.</text>
</comment>